<dbReference type="EMBL" id="MUKB01000005">
    <property type="protein sequence ID" value="OPX18600.1"/>
    <property type="molecule type" value="Genomic_DNA"/>
</dbReference>
<gene>
    <name evidence="10" type="ORF">BXT86_00435</name>
</gene>
<comment type="caution">
    <text evidence="10">The sequence shown here is derived from an EMBL/GenBank/DDBJ whole genome shotgun (WGS) entry which is preliminary data.</text>
</comment>
<keyword evidence="4" id="KW-0028">Amino-acid biosynthesis</keyword>
<evidence type="ECO:0000256" key="5">
    <source>
        <dbReference type="ARBA" id="ARBA00022822"/>
    </source>
</evidence>
<comment type="pathway">
    <text evidence="1">Amino-acid biosynthesis; L-tryptophan biosynthesis; L-tryptophan from chorismate: step 5/5.</text>
</comment>
<evidence type="ECO:0000256" key="3">
    <source>
        <dbReference type="ARBA" id="ARBA00012043"/>
    </source>
</evidence>
<proteinExistence type="inferred from homology"/>
<dbReference type="AlphaFoldDB" id="A0A1V4QGW8"/>
<evidence type="ECO:0000256" key="7">
    <source>
        <dbReference type="ARBA" id="ARBA00023239"/>
    </source>
</evidence>
<dbReference type="Gene3D" id="3.20.20.70">
    <property type="entry name" value="Aldolase class I"/>
    <property type="match status" value="2"/>
</dbReference>
<dbReference type="PANTHER" id="PTHR43406">
    <property type="entry name" value="TRYPTOPHAN SYNTHASE, ALPHA CHAIN"/>
    <property type="match status" value="1"/>
</dbReference>
<dbReference type="GO" id="GO:0005829">
    <property type="term" value="C:cytosol"/>
    <property type="evidence" value="ECO:0007669"/>
    <property type="project" value="TreeGrafter"/>
</dbReference>
<comment type="similarity">
    <text evidence="9">Belongs to the TrpA family.</text>
</comment>
<evidence type="ECO:0000256" key="9">
    <source>
        <dbReference type="RuleBase" id="RU003662"/>
    </source>
</evidence>
<dbReference type="Pfam" id="PF00290">
    <property type="entry name" value="Trp_syntA"/>
    <property type="match status" value="1"/>
</dbReference>
<evidence type="ECO:0000313" key="11">
    <source>
        <dbReference type="Proteomes" id="UP000191663"/>
    </source>
</evidence>
<evidence type="ECO:0000313" key="10">
    <source>
        <dbReference type="EMBL" id="OPX18600.1"/>
    </source>
</evidence>
<dbReference type="Proteomes" id="UP000191663">
    <property type="component" value="Unassembled WGS sequence"/>
</dbReference>
<feature type="non-terminal residue" evidence="10">
    <location>
        <position position="177"/>
    </location>
</feature>
<dbReference type="InterPro" id="IPR011060">
    <property type="entry name" value="RibuloseP-bd_barrel"/>
</dbReference>
<evidence type="ECO:0000256" key="4">
    <source>
        <dbReference type="ARBA" id="ARBA00022605"/>
    </source>
</evidence>
<dbReference type="InterPro" id="IPR002028">
    <property type="entry name" value="Trp_synthase_suA"/>
</dbReference>
<evidence type="ECO:0000256" key="6">
    <source>
        <dbReference type="ARBA" id="ARBA00023141"/>
    </source>
</evidence>
<dbReference type="EC" id="4.2.1.20" evidence="3"/>
<reference evidence="11" key="1">
    <citation type="submission" date="2017-01" db="EMBL/GenBank/DDBJ databases">
        <title>Novel pathways for hydrocarbon cycling and metabolic interdependencies in hydrothermal sediment communities.</title>
        <authorList>
            <person name="Dombrowski N."/>
            <person name="Seitz K."/>
            <person name="Teske A."/>
            <person name="Baker B."/>
        </authorList>
    </citation>
    <scope>NUCLEOTIDE SEQUENCE [LARGE SCALE GENOMIC DNA]</scope>
</reference>
<keyword evidence="5" id="KW-0822">Tryptophan biosynthesis</keyword>
<dbReference type="UniPathway" id="UPA00035">
    <property type="reaction ID" value="UER00044"/>
</dbReference>
<sequence>MNGVVAEKFLELKKRQEVALIIYITFGFPDMKRTMEYIDEIIRGGADIIELGVPFSDPIAIPIVLMSYLNPIISYGRERFFKDVKKAGIGGVIIPDLPIEESKDWTAQAEDNGIETIFLVAPTSTEQRIKEIARSSQGFIYAVSVTGTTGMRQALAPGLFEFIKKVRKNSDKPIAVG</sequence>
<dbReference type="CDD" id="cd04724">
    <property type="entry name" value="Tryptophan_synthase_alpha"/>
    <property type="match status" value="1"/>
</dbReference>
<dbReference type="GO" id="GO:0004834">
    <property type="term" value="F:tryptophan synthase activity"/>
    <property type="evidence" value="ECO:0007669"/>
    <property type="project" value="UniProtKB-EC"/>
</dbReference>
<accession>A0A1V4QGW8</accession>
<protein>
    <recommendedName>
        <fullName evidence="3">tryptophan synthase</fullName>
        <ecNumber evidence="3">4.2.1.20</ecNumber>
    </recommendedName>
</protein>
<name>A0A1V4QGW8_UNCW3</name>
<dbReference type="SUPFAM" id="SSF51366">
    <property type="entry name" value="Ribulose-phoshate binding barrel"/>
    <property type="match status" value="1"/>
</dbReference>
<keyword evidence="6" id="KW-0057">Aromatic amino acid biosynthesis</keyword>
<evidence type="ECO:0000256" key="8">
    <source>
        <dbReference type="ARBA" id="ARBA00049047"/>
    </source>
</evidence>
<dbReference type="PANTHER" id="PTHR43406:SF1">
    <property type="entry name" value="TRYPTOPHAN SYNTHASE ALPHA CHAIN, CHLOROPLASTIC"/>
    <property type="match status" value="1"/>
</dbReference>
<dbReference type="NCBIfam" id="TIGR00262">
    <property type="entry name" value="trpA"/>
    <property type="match status" value="1"/>
</dbReference>
<keyword evidence="7" id="KW-0456">Lyase</keyword>
<organism evidence="10 11">
    <name type="scientific">candidate division WOR-3 bacterium 4484_100</name>
    <dbReference type="NCBI Taxonomy" id="1936077"/>
    <lineage>
        <taxon>Bacteria</taxon>
        <taxon>Bacteria division WOR-3</taxon>
    </lineage>
</organism>
<comment type="catalytic activity">
    <reaction evidence="8">
        <text>(1S,2R)-1-C-(indol-3-yl)glycerol 3-phosphate + L-serine = D-glyceraldehyde 3-phosphate + L-tryptophan + H2O</text>
        <dbReference type="Rhea" id="RHEA:10532"/>
        <dbReference type="ChEBI" id="CHEBI:15377"/>
        <dbReference type="ChEBI" id="CHEBI:33384"/>
        <dbReference type="ChEBI" id="CHEBI:57912"/>
        <dbReference type="ChEBI" id="CHEBI:58866"/>
        <dbReference type="ChEBI" id="CHEBI:59776"/>
        <dbReference type="EC" id="4.2.1.20"/>
    </reaction>
</comment>
<comment type="subunit">
    <text evidence="2">Tetramer of two alpha and two beta chains.</text>
</comment>
<evidence type="ECO:0000256" key="1">
    <source>
        <dbReference type="ARBA" id="ARBA00004733"/>
    </source>
</evidence>
<dbReference type="InterPro" id="IPR013785">
    <property type="entry name" value="Aldolase_TIM"/>
</dbReference>
<evidence type="ECO:0000256" key="2">
    <source>
        <dbReference type="ARBA" id="ARBA00011270"/>
    </source>
</evidence>